<sequence length="126" mass="14029">MLDNLKERQTMSETIEVQQYREEAFRVFEGEPTYVDGYLPSSFDSQHSSLQRSSTWCGMGLVLTALAGLGTLIFGFATLDSGTQEHATTFIWIGAILTLVCVVGGFGLIHYGRRYYRAYVAATGRK</sequence>
<feature type="transmembrane region" description="Helical" evidence="1">
    <location>
        <begin position="89"/>
        <end position="109"/>
    </location>
</feature>
<protein>
    <submittedName>
        <fullName evidence="2">Uncharacterized protein</fullName>
    </submittedName>
</protein>
<dbReference type="Proteomes" id="UP000016943">
    <property type="component" value="Chromosome"/>
</dbReference>
<evidence type="ECO:0000256" key="1">
    <source>
        <dbReference type="SAM" id="Phobius"/>
    </source>
</evidence>
<feature type="transmembrane region" description="Helical" evidence="1">
    <location>
        <begin position="56"/>
        <end position="77"/>
    </location>
</feature>
<reference evidence="2 3" key="1">
    <citation type="journal article" date="2013" name="Genome Announc.">
        <title>Whole-Genome Sequence of the Clinical Strain Corynebacterium argentoratense DSM 44202, Isolated from a Human Throat Specimen.</title>
        <authorList>
            <person name="Bomholt C."/>
            <person name="Glaub A."/>
            <person name="Gravermann K."/>
            <person name="Albersmeier A."/>
            <person name="Brinkrolf K."/>
            <person name="Ruckert C."/>
            <person name="Tauch A."/>
        </authorList>
    </citation>
    <scope>NUCLEOTIDE SEQUENCE [LARGE SCALE GENOMIC DNA]</scope>
    <source>
        <strain evidence="2">DSM 44202</strain>
    </source>
</reference>
<keyword evidence="1" id="KW-0812">Transmembrane</keyword>
<name>U3GSE8_9CORY</name>
<dbReference type="HOGENOM" id="CLU_157817_0_0_11"/>
<keyword evidence="1" id="KW-0472">Membrane</keyword>
<organism evidence="2 3">
    <name type="scientific">Corynebacterium argentoratense DSM 44202</name>
    <dbReference type="NCBI Taxonomy" id="1348662"/>
    <lineage>
        <taxon>Bacteria</taxon>
        <taxon>Bacillati</taxon>
        <taxon>Actinomycetota</taxon>
        <taxon>Actinomycetes</taxon>
        <taxon>Mycobacteriales</taxon>
        <taxon>Corynebacteriaceae</taxon>
        <taxon>Corynebacterium</taxon>
    </lineage>
</organism>
<dbReference type="AlphaFoldDB" id="U3GSE8"/>
<gene>
    <name evidence="2" type="ORF">CARG_00815</name>
</gene>
<keyword evidence="1" id="KW-1133">Transmembrane helix</keyword>
<proteinExistence type="predicted"/>
<dbReference type="PATRIC" id="fig|1348662.3.peg.158"/>
<dbReference type="EMBL" id="CP006365">
    <property type="protein sequence ID" value="AGU14360.1"/>
    <property type="molecule type" value="Genomic_DNA"/>
</dbReference>
<dbReference type="KEGG" id="caz:CARG_00815"/>
<evidence type="ECO:0000313" key="3">
    <source>
        <dbReference type="Proteomes" id="UP000016943"/>
    </source>
</evidence>
<dbReference type="eggNOG" id="ENOG5031I0N">
    <property type="taxonomic scope" value="Bacteria"/>
</dbReference>
<dbReference type="STRING" id="1348662.CARG_00815"/>
<evidence type="ECO:0000313" key="2">
    <source>
        <dbReference type="EMBL" id="AGU14360.1"/>
    </source>
</evidence>
<accession>U3GSE8</accession>
<keyword evidence="3" id="KW-1185">Reference proteome</keyword>